<protein>
    <recommendedName>
        <fullName evidence="3">SPOR domain-containing protein</fullName>
    </recommendedName>
</protein>
<keyword evidence="2" id="KW-1133">Transmembrane helix</keyword>
<feature type="region of interest" description="Disordered" evidence="1">
    <location>
        <begin position="78"/>
        <end position="167"/>
    </location>
</feature>
<name>A0A356LLS2_9BURK</name>
<organism evidence="4 5">
    <name type="scientific">Advenella kashmirensis</name>
    <dbReference type="NCBI Taxonomy" id="310575"/>
    <lineage>
        <taxon>Bacteria</taxon>
        <taxon>Pseudomonadati</taxon>
        <taxon>Pseudomonadota</taxon>
        <taxon>Betaproteobacteria</taxon>
        <taxon>Burkholderiales</taxon>
        <taxon>Alcaligenaceae</taxon>
    </lineage>
</organism>
<keyword evidence="2" id="KW-0472">Membrane</keyword>
<dbReference type="InterPro" id="IPR036680">
    <property type="entry name" value="SPOR-like_sf"/>
</dbReference>
<dbReference type="InterPro" id="IPR052521">
    <property type="entry name" value="Cell_div_SPOR-domain"/>
</dbReference>
<comment type="caution">
    <text evidence="4">The sequence shown here is derived from an EMBL/GenBank/DDBJ whole genome shotgun (WGS) entry which is preliminary data.</text>
</comment>
<dbReference type="GO" id="GO:0032506">
    <property type="term" value="P:cytokinetic process"/>
    <property type="evidence" value="ECO:0007669"/>
    <property type="project" value="TreeGrafter"/>
</dbReference>
<reference evidence="4 5" key="1">
    <citation type="journal article" date="2018" name="Nat. Biotechnol.">
        <title>A standardized bacterial taxonomy based on genome phylogeny substantially revises the tree of life.</title>
        <authorList>
            <person name="Parks D.H."/>
            <person name="Chuvochina M."/>
            <person name="Waite D.W."/>
            <person name="Rinke C."/>
            <person name="Skarshewski A."/>
            <person name="Chaumeil P.A."/>
            <person name="Hugenholtz P."/>
        </authorList>
    </citation>
    <scope>NUCLEOTIDE SEQUENCE [LARGE SCALE GENOMIC DNA]</scope>
    <source>
        <strain evidence="4">UBA10707</strain>
    </source>
</reference>
<evidence type="ECO:0000313" key="4">
    <source>
        <dbReference type="EMBL" id="HBP31531.1"/>
    </source>
</evidence>
<feature type="transmembrane region" description="Helical" evidence="2">
    <location>
        <begin position="51"/>
        <end position="73"/>
    </location>
</feature>
<feature type="compositionally biased region" description="Pro residues" evidence="1">
    <location>
        <begin position="125"/>
        <end position="137"/>
    </location>
</feature>
<dbReference type="AlphaFoldDB" id="A0A356LLS2"/>
<accession>A0A356LLS2</accession>
<feature type="region of interest" description="Disordered" evidence="1">
    <location>
        <begin position="184"/>
        <end position="234"/>
    </location>
</feature>
<evidence type="ECO:0000256" key="1">
    <source>
        <dbReference type="SAM" id="MobiDB-lite"/>
    </source>
</evidence>
<dbReference type="InterPro" id="IPR007730">
    <property type="entry name" value="SPOR-like_dom"/>
</dbReference>
<evidence type="ECO:0000256" key="2">
    <source>
        <dbReference type="SAM" id="Phobius"/>
    </source>
</evidence>
<dbReference type="PANTHER" id="PTHR38687:SF1">
    <property type="entry name" value="CELL DIVISION PROTEIN DEDD"/>
    <property type="match status" value="1"/>
</dbReference>
<keyword evidence="2" id="KW-0812">Transmembrane</keyword>
<dbReference type="EMBL" id="DOEK01000040">
    <property type="protein sequence ID" value="HBP31531.1"/>
    <property type="molecule type" value="Genomic_DNA"/>
</dbReference>
<dbReference type="Pfam" id="PF05036">
    <property type="entry name" value="SPOR"/>
    <property type="match status" value="1"/>
</dbReference>
<dbReference type="PROSITE" id="PS51724">
    <property type="entry name" value="SPOR"/>
    <property type="match status" value="1"/>
</dbReference>
<proteinExistence type="predicted"/>
<feature type="compositionally biased region" description="Low complexity" evidence="1">
    <location>
        <begin position="184"/>
        <end position="196"/>
    </location>
</feature>
<gene>
    <name evidence="4" type="ORF">DD666_19240</name>
</gene>
<evidence type="ECO:0000313" key="5">
    <source>
        <dbReference type="Proteomes" id="UP000264036"/>
    </source>
</evidence>
<sequence length="300" mass="31609">MPPVRSLPMALAYWVCPHPSKCKRDSSTMATRKKRPAARSSRSSSGKGMTFSSILLGLIIGLSVAAVAAFMIMRSPSPIQDRRQPTTGQPGALTGQAPTSPGATLIDPNAWMNSDGSINSAQQPPSRPKIEPLPPLLGIPENADDMPFTAGGTPTPATPPTKAAPKTDDDQIASLINTLPGEQATATKAPAPAATPSKNGQTATGPGTVPKATAANTPPTAQTRSSAPRYLQVGSYRDEKEADAFRARMIMMGFNVQIQKARVNNMDVNRVRIGPFDSDKELSESRAQLSGAKINSTIVR</sequence>
<feature type="region of interest" description="Disordered" evidence="1">
    <location>
        <begin position="22"/>
        <end position="48"/>
    </location>
</feature>
<dbReference type="SUPFAM" id="SSF110997">
    <property type="entry name" value="Sporulation related repeat"/>
    <property type="match status" value="1"/>
</dbReference>
<dbReference type="GO" id="GO:0030428">
    <property type="term" value="C:cell septum"/>
    <property type="evidence" value="ECO:0007669"/>
    <property type="project" value="TreeGrafter"/>
</dbReference>
<dbReference type="GO" id="GO:0032153">
    <property type="term" value="C:cell division site"/>
    <property type="evidence" value="ECO:0007669"/>
    <property type="project" value="TreeGrafter"/>
</dbReference>
<feature type="compositionally biased region" description="Low complexity" evidence="1">
    <location>
        <begin position="208"/>
        <end position="223"/>
    </location>
</feature>
<feature type="compositionally biased region" description="Polar residues" evidence="1">
    <location>
        <begin position="111"/>
        <end position="124"/>
    </location>
</feature>
<dbReference type="GO" id="GO:0042834">
    <property type="term" value="F:peptidoglycan binding"/>
    <property type="evidence" value="ECO:0007669"/>
    <property type="project" value="InterPro"/>
</dbReference>
<feature type="domain" description="SPOR" evidence="3">
    <location>
        <begin position="223"/>
        <end position="300"/>
    </location>
</feature>
<dbReference type="Proteomes" id="UP000264036">
    <property type="component" value="Unassembled WGS sequence"/>
</dbReference>
<dbReference type="Gene3D" id="3.30.70.1070">
    <property type="entry name" value="Sporulation related repeat"/>
    <property type="match status" value="1"/>
</dbReference>
<evidence type="ECO:0000259" key="3">
    <source>
        <dbReference type="PROSITE" id="PS51724"/>
    </source>
</evidence>
<dbReference type="PANTHER" id="PTHR38687">
    <property type="entry name" value="CELL DIVISION PROTEIN DEDD-RELATED"/>
    <property type="match status" value="1"/>
</dbReference>
<feature type="compositionally biased region" description="Low complexity" evidence="1">
    <location>
        <begin position="149"/>
        <end position="164"/>
    </location>
</feature>